<feature type="compositionally biased region" description="Basic and acidic residues" evidence="5">
    <location>
        <begin position="40"/>
        <end position="49"/>
    </location>
</feature>
<comment type="catalytic activity">
    <reaction evidence="4">
        <text>indole-3-pyruvate + NADPH + O2 + H(+) = (indol-3-yl)acetate + CO2 + NADP(+) + H2O</text>
        <dbReference type="Rhea" id="RHEA:34331"/>
        <dbReference type="ChEBI" id="CHEBI:15377"/>
        <dbReference type="ChEBI" id="CHEBI:15378"/>
        <dbReference type="ChEBI" id="CHEBI:15379"/>
        <dbReference type="ChEBI" id="CHEBI:16526"/>
        <dbReference type="ChEBI" id="CHEBI:17640"/>
        <dbReference type="ChEBI" id="CHEBI:30854"/>
        <dbReference type="ChEBI" id="CHEBI:57783"/>
        <dbReference type="ChEBI" id="CHEBI:58349"/>
        <dbReference type="EC" id="1.14.13.168"/>
    </reaction>
</comment>
<evidence type="ECO:0000313" key="6">
    <source>
        <dbReference type="EnsemblPlants" id="AET5Gv21235100.4"/>
    </source>
</evidence>
<comment type="similarity">
    <text evidence="1">Belongs to the FMO family.</text>
</comment>
<dbReference type="Gene3D" id="3.50.50.60">
    <property type="entry name" value="FAD/NAD(P)-binding domain"/>
    <property type="match status" value="1"/>
</dbReference>
<evidence type="ECO:0000256" key="5">
    <source>
        <dbReference type="SAM" id="MobiDB-lite"/>
    </source>
</evidence>
<keyword evidence="2" id="KW-0560">Oxidoreductase</keyword>
<dbReference type="InterPro" id="IPR050982">
    <property type="entry name" value="Auxin_biosynth/cation_transpt"/>
</dbReference>
<reference evidence="6" key="4">
    <citation type="submission" date="2019-03" db="UniProtKB">
        <authorList>
            <consortium name="EnsemblPlants"/>
        </authorList>
    </citation>
    <scope>IDENTIFICATION</scope>
</reference>
<accession>A0A453MLX2</accession>
<feature type="region of interest" description="Disordered" evidence="5">
    <location>
        <begin position="28"/>
        <end position="49"/>
    </location>
</feature>
<dbReference type="GeneID" id="109755251"/>
<proteinExistence type="inferred from homology"/>
<dbReference type="PANTHER" id="PTHR43539">
    <property type="entry name" value="FLAVIN-BINDING MONOOXYGENASE-LIKE PROTEIN (AFU_ORTHOLOGUE AFUA_4G09220)"/>
    <property type="match status" value="1"/>
</dbReference>
<dbReference type="EnsemblPlants" id="AET5Gv21235100.4">
    <property type="protein sequence ID" value="AET5Gv21235100.4"/>
    <property type="gene ID" value="AET5Gv21235100"/>
</dbReference>
<dbReference type="InterPro" id="IPR036188">
    <property type="entry name" value="FAD/NAD-bd_sf"/>
</dbReference>
<dbReference type="GO" id="GO:0103075">
    <property type="term" value="F:indole-3-pyruvate monooxygenase activity"/>
    <property type="evidence" value="ECO:0007669"/>
    <property type="project" value="UniProtKB-EC"/>
</dbReference>
<sequence length="442" mass="49007">MESKYFGRLFWTMKNDYNRNIVTLDQPGKQTGNCAKKASKKTERSEKALSTQQKDKCQKVMEEVVVLIVGAGPAGLATAACVSQFSIPYVIVERENCSASLWRNRTYDRLKLHLAREFCELPHMPYPADTPTYIPKNTFIKYVDDYIECFAIHPRYLTVVESSTYDFNGKYWSIMAHDMAKCKIVNYRAKFLVVASGENSVENIPVIPGLENFPGVAIHSSCYKSGIDYSGRNVLVIGSGNSGMEIAYDLASHGANTSIIIRSPIHVMTKELIRLGMTLVHYLPLKMIDGLLLMMANAVFGDLSRHGITRPEKGPFVLKSETGRSAVIDVGTIGLIKKDKIKVHGRITKIKGKTIEFEGGKEASFDAIVFATGYKSTTNSWLKNDEDMLNSDGVPKKEFPNHWKGANGLYSAGLGRRGLAGIAMDAKNIANDIKRSIDSMCS</sequence>
<name>A0A453MLX2_AEGTS</name>
<dbReference type="STRING" id="200361.A0A453MLX2"/>
<reference evidence="6" key="3">
    <citation type="journal article" date="2017" name="Nature">
        <title>Genome sequence of the progenitor of the wheat D genome Aegilops tauschii.</title>
        <authorList>
            <person name="Luo M.C."/>
            <person name="Gu Y.Q."/>
            <person name="Puiu D."/>
            <person name="Wang H."/>
            <person name="Twardziok S.O."/>
            <person name="Deal K.R."/>
            <person name="Huo N."/>
            <person name="Zhu T."/>
            <person name="Wang L."/>
            <person name="Wang Y."/>
            <person name="McGuire P.E."/>
            <person name="Liu S."/>
            <person name="Long H."/>
            <person name="Ramasamy R.K."/>
            <person name="Rodriguez J.C."/>
            <person name="Van S.L."/>
            <person name="Yuan L."/>
            <person name="Wang Z."/>
            <person name="Xia Z."/>
            <person name="Xiao L."/>
            <person name="Anderson O.D."/>
            <person name="Ouyang S."/>
            <person name="Liang Y."/>
            <person name="Zimin A.V."/>
            <person name="Pertea G."/>
            <person name="Qi P."/>
            <person name="Bennetzen J.L."/>
            <person name="Dai X."/>
            <person name="Dawson M.W."/>
            <person name="Muller H.G."/>
            <person name="Kugler K."/>
            <person name="Rivarola-Duarte L."/>
            <person name="Spannagl M."/>
            <person name="Mayer K.F.X."/>
            <person name="Lu F.H."/>
            <person name="Bevan M.W."/>
            <person name="Leroy P."/>
            <person name="Li P."/>
            <person name="You F.M."/>
            <person name="Sun Q."/>
            <person name="Liu Z."/>
            <person name="Lyons E."/>
            <person name="Wicker T."/>
            <person name="Salzberg S.L."/>
            <person name="Devos K.M."/>
            <person name="Dvorak J."/>
        </authorList>
    </citation>
    <scope>NUCLEOTIDE SEQUENCE [LARGE SCALE GENOMIC DNA]</scope>
    <source>
        <strain evidence="6">cv. AL8/78</strain>
    </source>
</reference>
<reference evidence="7" key="1">
    <citation type="journal article" date="2014" name="Science">
        <title>Ancient hybridizations among the ancestral genomes of bread wheat.</title>
        <authorList>
            <consortium name="International Wheat Genome Sequencing Consortium,"/>
            <person name="Marcussen T."/>
            <person name="Sandve S.R."/>
            <person name="Heier L."/>
            <person name="Spannagl M."/>
            <person name="Pfeifer M."/>
            <person name="Jakobsen K.S."/>
            <person name="Wulff B.B."/>
            <person name="Steuernagel B."/>
            <person name="Mayer K.F."/>
            <person name="Olsen O.A."/>
        </authorList>
    </citation>
    <scope>NUCLEOTIDE SEQUENCE [LARGE SCALE GENOMIC DNA]</scope>
    <source>
        <strain evidence="7">cv. AL8/78</strain>
    </source>
</reference>
<dbReference type="OMA" id="GMECIKD"/>
<dbReference type="GO" id="GO:0050660">
    <property type="term" value="F:flavin adenine dinucleotide binding"/>
    <property type="evidence" value="ECO:0007669"/>
    <property type="project" value="TreeGrafter"/>
</dbReference>
<dbReference type="AlphaFoldDB" id="A0A453MLX2"/>
<keyword evidence="7" id="KW-1185">Reference proteome</keyword>
<dbReference type="Pfam" id="PF13738">
    <property type="entry name" value="Pyr_redox_3"/>
    <property type="match status" value="1"/>
</dbReference>
<dbReference type="OrthoDB" id="752677at2759"/>
<dbReference type="RefSeq" id="XP_045085347.1">
    <property type="nucleotide sequence ID" value="XM_045229412.2"/>
</dbReference>
<dbReference type="SUPFAM" id="SSF51905">
    <property type="entry name" value="FAD/NAD(P)-binding domain"/>
    <property type="match status" value="2"/>
</dbReference>
<evidence type="ECO:0000256" key="2">
    <source>
        <dbReference type="ARBA" id="ARBA00023002"/>
    </source>
</evidence>
<dbReference type="Gramene" id="AET5Gv21235100.4">
    <property type="protein sequence ID" value="AET5Gv21235100.4"/>
    <property type="gene ID" value="AET5Gv21235100"/>
</dbReference>
<evidence type="ECO:0000256" key="1">
    <source>
        <dbReference type="ARBA" id="ARBA00009183"/>
    </source>
</evidence>
<evidence type="ECO:0000256" key="3">
    <source>
        <dbReference type="ARBA" id="ARBA00039148"/>
    </source>
</evidence>
<dbReference type="EC" id="1.14.13.168" evidence="3"/>
<evidence type="ECO:0000256" key="4">
    <source>
        <dbReference type="ARBA" id="ARBA00047707"/>
    </source>
</evidence>
<dbReference type="PANTHER" id="PTHR43539:SF30">
    <property type="entry name" value="OS11G0207700 PROTEIN"/>
    <property type="match status" value="1"/>
</dbReference>
<dbReference type="PRINTS" id="PR00469">
    <property type="entry name" value="PNDRDTASEII"/>
</dbReference>
<dbReference type="Proteomes" id="UP000015105">
    <property type="component" value="Chromosome 5D"/>
</dbReference>
<dbReference type="PRINTS" id="PR00368">
    <property type="entry name" value="FADPNR"/>
</dbReference>
<reference evidence="6" key="5">
    <citation type="journal article" date="2021" name="G3 (Bethesda)">
        <title>Aegilops tauschii genome assembly Aet v5.0 features greater sequence contiguity and improved annotation.</title>
        <authorList>
            <person name="Wang L."/>
            <person name="Zhu T."/>
            <person name="Rodriguez J.C."/>
            <person name="Deal K.R."/>
            <person name="Dubcovsky J."/>
            <person name="McGuire P.E."/>
            <person name="Lux T."/>
            <person name="Spannagl M."/>
            <person name="Mayer K.F.X."/>
            <person name="Baldrich P."/>
            <person name="Meyers B.C."/>
            <person name="Huo N."/>
            <person name="Gu Y.Q."/>
            <person name="Zhou H."/>
            <person name="Devos K.M."/>
            <person name="Bennetzen J.L."/>
            <person name="Unver T."/>
            <person name="Budak H."/>
            <person name="Gulick P.J."/>
            <person name="Galiba G."/>
            <person name="Kalapos B."/>
            <person name="Nelson D.R."/>
            <person name="Li P."/>
            <person name="You F.M."/>
            <person name="Luo M.C."/>
            <person name="Dvorak J."/>
        </authorList>
    </citation>
    <scope>NUCLEOTIDE SEQUENCE [LARGE SCALE GENOMIC DNA]</scope>
    <source>
        <strain evidence="6">cv. AL8/78</strain>
    </source>
</reference>
<protein>
    <recommendedName>
        <fullName evidence="3">indole-3-pyruvate monooxygenase</fullName>
        <ecNumber evidence="3">1.14.13.168</ecNumber>
    </recommendedName>
</protein>
<evidence type="ECO:0000313" key="7">
    <source>
        <dbReference type="Proteomes" id="UP000015105"/>
    </source>
</evidence>
<organism evidence="6 7">
    <name type="scientific">Aegilops tauschii subsp. strangulata</name>
    <name type="common">Goatgrass</name>
    <dbReference type="NCBI Taxonomy" id="200361"/>
    <lineage>
        <taxon>Eukaryota</taxon>
        <taxon>Viridiplantae</taxon>
        <taxon>Streptophyta</taxon>
        <taxon>Embryophyta</taxon>
        <taxon>Tracheophyta</taxon>
        <taxon>Spermatophyta</taxon>
        <taxon>Magnoliopsida</taxon>
        <taxon>Liliopsida</taxon>
        <taxon>Poales</taxon>
        <taxon>Poaceae</taxon>
        <taxon>BOP clade</taxon>
        <taxon>Pooideae</taxon>
        <taxon>Triticodae</taxon>
        <taxon>Triticeae</taxon>
        <taxon>Triticinae</taxon>
        <taxon>Aegilops</taxon>
    </lineage>
</organism>
<reference evidence="7" key="2">
    <citation type="journal article" date="2017" name="Nat. Plants">
        <title>The Aegilops tauschii genome reveals multiple impacts of transposons.</title>
        <authorList>
            <person name="Zhao G."/>
            <person name="Zou C."/>
            <person name="Li K."/>
            <person name="Wang K."/>
            <person name="Li T."/>
            <person name="Gao L."/>
            <person name="Zhang X."/>
            <person name="Wang H."/>
            <person name="Yang Z."/>
            <person name="Liu X."/>
            <person name="Jiang W."/>
            <person name="Mao L."/>
            <person name="Kong X."/>
            <person name="Jiao Y."/>
            <person name="Jia J."/>
        </authorList>
    </citation>
    <scope>NUCLEOTIDE SEQUENCE [LARGE SCALE GENOMIC DNA]</scope>
    <source>
        <strain evidence="7">cv. AL8/78</strain>
    </source>
</reference>